<dbReference type="InterPro" id="IPR016163">
    <property type="entry name" value="Ald_DH_C"/>
</dbReference>
<keyword evidence="2 3" id="KW-0560">Oxidoreductase</keyword>
<dbReference type="PIRSF" id="PIRSF036492">
    <property type="entry name" value="ALDH"/>
    <property type="match status" value="1"/>
</dbReference>
<feature type="active site" evidence="4">
    <location>
        <position position="206"/>
    </location>
</feature>
<feature type="domain" description="Aldehyde dehydrogenase" evidence="6">
    <location>
        <begin position="11"/>
        <end position="424"/>
    </location>
</feature>
<dbReference type="EMBL" id="CP102382">
    <property type="protein sequence ID" value="UUV20297.1"/>
    <property type="molecule type" value="Genomic_DNA"/>
</dbReference>
<sequence>METIKNLRTHFYTGKTRSFAHRKHCLQQFQSMLDHHKDEMIAAVQADFNKPAFETLATEIAMLQKELNYFKKHLKKWVTPQRVSSTILNFPAKETVSFQPYGVVLIIAPWNYPLLLALQPLLAALAAGNCAVLKPSELTVHTSALLAGLIPKYFTKDLVQVIEGGVEETTALLEQKFDKIFFTGSTAVGKIVHQAAAKNLTPVVLELGGKSPCIITPSTNISLAAKRIAYAKFVNAGQTCIAPDFIFIHPSVEKEFIAEMQKVLIDFYGKDPEKSPYFARIINEKHHNRIKRYLLEGSILMGGATNDATRYIAPTLLKVEKTTDEVMQTEIFGPVLPLLTYNHINEIIAYNQENEKPLAFYVFGDDTTEIETLLKHCQYGGACVNDCLSHIINNKLPFGGIGASGFGNYHGTYSFEAFSQTKAVVYRKTWFDSKIKYPPYTEDAFQLLKKMLRFL</sequence>
<dbReference type="Gene3D" id="3.40.605.10">
    <property type="entry name" value="Aldehyde Dehydrogenase, Chain A, domain 1"/>
    <property type="match status" value="1"/>
</dbReference>
<keyword evidence="8" id="KW-1185">Reference proteome</keyword>
<comment type="similarity">
    <text evidence="1 3 5">Belongs to the aldehyde dehydrogenase family.</text>
</comment>
<dbReference type="Proteomes" id="UP001317001">
    <property type="component" value="Chromosome"/>
</dbReference>
<name>A0ABY5NP63_9FLAO</name>
<evidence type="ECO:0000256" key="3">
    <source>
        <dbReference type="PIRNR" id="PIRNR036492"/>
    </source>
</evidence>
<dbReference type="InterPro" id="IPR016161">
    <property type="entry name" value="Ald_DH/histidinol_DH"/>
</dbReference>
<dbReference type="SUPFAM" id="SSF53720">
    <property type="entry name" value="ALDH-like"/>
    <property type="match status" value="1"/>
</dbReference>
<evidence type="ECO:0000256" key="2">
    <source>
        <dbReference type="ARBA" id="ARBA00023002"/>
    </source>
</evidence>
<dbReference type="RefSeq" id="WP_257498204.1">
    <property type="nucleotide sequence ID" value="NZ_CP102382.1"/>
</dbReference>
<dbReference type="PANTHER" id="PTHR43570">
    <property type="entry name" value="ALDEHYDE DEHYDROGENASE"/>
    <property type="match status" value="1"/>
</dbReference>
<evidence type="ECO:0000313" key="7">
    <source>
        <dbReference type="EMBL" id="UUV20297.1"/>
    </source>
</evidence>
<reference evidence="7 8" key="1">
    <citation type="submission" date="2022-08" db="EMBL/GenBank/DDBJ databases">
        <title>Myroides zhujiangensis sp. nov., a novel bacterium isolated from sediment in the Pearl River Estuary.</title>
        <authorList>
            <person name="Cui L."/>
        </authorList>
    </citation>
    <scope>NUCLEOTIDE SEQUENCE [LARGE SCALE GENOMIC DNA]</scope>
    <source>
        <strain evidence="7 8">SCSIO 72103</strain>
    </source>
</reference>
<organism evidence="7 8">
    <name type="scientific">Paenimyroides aestuarii</name>
    <dbReference type="NCBI Taxonomy" id="2968490"/>
    <lineage>
        <taxon>Bacteria</taxon>
        <taxon>Pseudomonadati</taxon>
        <taxon>Bacteroidota</taxon>
        <taxon>Flavobacteriia</taxon>
        <taxon>Flavobacteriales</taxon>
        <taxon>Flavobacteriaceae</taxon>
        <taxon>Paenimyroides</taxon>
    </lineage>
</organism>
<dbReference type="InterPro" id="IPR016162">
    <property type="entry name" value="Ald_DH_N"/>
</dbReference>
<dbReference type="Gene3D" id="3.40.309.10">
    <property type="entry name" value="Aldehyde Dehydrogenase, Chain A, domain 2"/>
    <property type="match status" value="1"/>
</dbReference>
<evidence type="ECO:0000256" key="4">
    <source>
        <dbReference type="PROSITE-ProRule" id="PRU10007"/>
    </source>
</evidence>
<gene>
    <name evidence="7" type="ORF">NPX36_07930</name>
</gene>
<dbReference type="PROSITE" id="PS00687">
    <property type="entry name" value="ALDEHYDE_DEHYDR_GLU"/>
    <property type="match status" value="1"/>
</dbReference>
<evidence type="ECO:0000256" key="5">
    <source>
        <dbReference type="RuleBase" id="RU003345"/>
    </source>
</evidence>
<protein>
    <recommendedName>
        <fullName evidence="3">Aldehyde dehydrogenase</fullName>
    </recommendedName>
</protein>
<dbReference type="Pfam" id="PF00171">
    <property type="entry name" value="Aldedh"/>
    <property type="match status" value="1"/>
</dbReference>
<accession>A0ABY5NP63</accession>
<evidence type="ECO:0000313" key="8">
    <source>
        <dbReference type="Proteomes" id="UP001317001"/>
    </source>
</evidence>
<dbReference type="PROSITE" id="PS00070">
    <property type="entry name" value="ALDEHYDE_DEHYDR_CYS"/>
    <property type="match status" value="1"/>
</dbReference>
<proteinExistence type="inferred from homology"/>
<dbReference type="PANTHER" id="PTHR43570:SF16">
    <property type="entry name" value="ALDEHYDE DEHYDROGENASE TYPE III, ISOFORM Q"/>
    <property type="match status" value="1"/>
</dbReference>
<dbReference type="InterPro" id="IPR016160">
    <property type="entry name" value="Ald_DH_CS_CYS"/>
</dbReference>
<evidence type="ECO:0000256" key="1">
    <source>
        <dbReference type="ARBA" id="ARBA00009986"/>
    </source>
</evidence>
<dbReference type="InterPro" id="IPR015590">
    <property type="entry name" value="Aldehyde_DH_dom"/>
</dbReference>
<dbReference type="InterPro" id="IPR012394">
    <property type="entry name" value="Aldehyde_DH_NAD(P)"/>
</dbReference>
<evidence type="ECO:0000259" key="6">
    <source>
        <dbReference type="Pfam" id="PF00171"/>
    </source>
</evidence>
<dbReference type="InterPro" id="IPR029510">
    <property type="entry name" value="Ald_DH_CS_GLU"/>
</dbReference>